<name>A0A0A8Y061_ARUDO</name>
<evidence type="ECO:0000313" key="1">
    <source>
        <dbReference type="EMBL" id="JAD18260.1"/>
    </source>
</evidence>
<dbReference type="AlphaFoldDB" id="A0A0A8Y061"/>
<reference evidence="1" key="1">
    <citation type="submission" date="2014-09" db="EMBL/GenBank/DDBJ databases">
        <authorList>
            <person name="Magalhaes I.L.F."/>
            <person name="Oliveira U."/>
            <person name="Santos F.R."/>
            <person name="Vidigal T.H.D.A."/>
            <person name="Brescovit A.D."/>
            <person name="Santos A.J."/>
        </authorList>
    </citation>
    <scope>NUCLEOTIDE SEQUENCE</scope>
    <source>
        <tissue evidence="1">Shoot tissue taken approximately 20 cm above the soil surface</tissue>
    </source>
</reference>
<proteinExistence type="predicted"/>
<protein>
    <submittedName>
        <fullName evidence="1">Uncharacterized protein</fullName>
    </submittedName>
</protein>
<reference evidence="1" key="2">
    <citation type="journal article" date="2015" name="Data Brief">
        <title>Shoot transcriptome of the giant reed, Arundo donax.</title>
        <authorList>
            <person name="Barrero R.A."/>
            <person name="Guerrero F.D."/>
            <person name="Moolhuijzen P."/>
            <person name="Goolsby J.A."/>
            <person name="Tidwell J."/>
            <person name="Bellgard S.E."/>
            <person name="Bellgard M.I."/>
        </authorList>
    </citation>
    <scope>NUCLEOTIDE SEQUENCE</scope>
    <source>
        <tissue evidence="1">Shoot tissue taken approximately 20 cm above the soil surface</tissue>
    </source>
</reference>
<organism evidence="1">
    <name type="scientific">Arundo donax</name>
    <name type="common">Giant reed</name>
    <name type="synonym">Donax arundinaceus</name>
    <dbReference type="NCBI Taxonomy" id="35708"/>
    <lineage>
        <taxon>Eukaryota</taxon>
        <taxon>Viridiplantae</taxon>
        <taxon>Streptophyta</taxon>
        <taxon>Embryophyta</taxon>
        <taxon>Tracheophyta</taxon>
        <taxon>Spermatophyta</taxon>
        <taxon>Magnoliopsida</taxon>
        <taxon>Liliopsida</taxon>
        <taxon>Poales</taxon>
        <taxon>Poaceae</taxon>
        <taxon>PACMAD clade</taxon>
        <taxon>Arundinoideae</taxon>
        <taxon>Arundineae</taxon>
        <taxon>Arundo</taxon>
    </lineage>
</organism>
<dbReference type="EMBL" id="GBRH01279635">
    <property type="protein sequence ID" value="JAD18260.1"/>
    <property type="molecule type" value="Transcribed_RNA"/>
</dbReference>
<accession>A0A0A8Y061</accession>
<sequence>MDRDGKGSLFERKDEHREYLRRKNILLALEVAEKITAKKCAQIFLRLVYHNTVDLGISIIYFGDLILLVPSN</sequence>